<feature type="transmembrane region" description="Helical" evidence="1">
    <location>
        <begin position="394"/>
        <end position="412"/>
    </location>
</feature>
<keyword evidence="4" id="KW-1185">Reference proteome</keyword>
<feature type="signal peptide" evidence="2">
    <location>
        <begin position="1"/>
        <end position="22"/>
    </location>
</feature>
<feature type="transmembrane region" description="Helical" evidence="1">
    <location>
        <begin position="594"/>
        <end position="614"/>
    </location>
</feature>
<dbReference type="Proteomes" id="UP001642540">
    <property type="component" value="Unassembled WGS sequence"/>
</dbReference>
<feature type="transmembrane region" description="Helical" evidence="1">
    <location>
        <begin position="346"/>
        <end position="363"/>
    </location>
</feature>
<comment type="caution">
    <text evidence="3">The sequence shown here is derived from an EMBL/GenBank/DDBJ whole genome shotgun (WGS) entry which is preliminary data.</text>
</comment>
<keyword evidence="2" id="KW-0732">Signal</keyword>
<feature type="chain" id="PRO_5045430955" evidence="2">
    <location>
        <begin position="23"/>
        <end position="634"/>
    </location>
</feature>
<protein>
    <submittedName>
        <fullName evidence="3">Uncharacterized protein</fullName>
    </submittedName>
</protein>
<organism evidence="3 4">
    <name type="scientific">Orchesella dallaii</name>
    <dbReference type="NCBI Taxonomy" id="48710"/>
    <lineage>
        <taxon>Eukaryota</taxon>
        <taxon>Metazoa</taxon>
        <taxon>Ecdysozoa</taxon>
        <taxon>Arthropoda</taxon>
        <taxon>Hexapoda</taxon>
        <taxon>Collembola</taxon>
        <taxon>Entomobryomorpha</taxon>
        <taxon>Entomobryoidea</taxon>
        <taxon>Orchesellidae</taxon>
        <taxon>Orchesellinae</taxon>
        <taxon>Orchesella</taxon>
    </lineage>
</organism>
<sequence length="634" mass="73730">MEYARFATTLMFLSFTIVSFKSERCCITTLLPQLNLNWAQNLVYFVNLINEKYSLKPCSSLKTRNTIITNNTRQFIVPQGNYRFSNTFNVIISPWSSSENYNTRIKLFMDTLSPTRSIFFFTTILNHTDTSLTTTSIDNFTWNPSSLIFYPVLTAVLSINMKSQCDLNLTVITYLCNGYCKHQPRQNSDTFSLAKFNQIRDSLYKNGNGKIIPSLVVDVFRYTDHKPSSKSDTCLNFVKSLNSTCRSDIMISLVFGSVYNATMFLIKQTPDQLLRYQVTEHYSTMEHISNWVSFGDSNVPFSTLNQLQFEVFDSNALFYCKRRKQKPRVTLGNTVRLFIWHRPFKFGVWLSIAGILVCAAIYLRMDTTFAETIGMLRIFSSALGHERWKIKKTIFLPCSIAFLLLVYANRLLSNVTIVETKGEITSLRKLLDFGFKIVWIDKFSSESPHDFYHFDFKLYGLLDRINDTFYSVPNITRISDVVAVFSYGDQKLALSYSKSRSEMMLKYLTQKTRLTDPSFECFKVDETIRLKMYSWRVNTQNGYWFRKTLSRLVTSGIYVQWDKWSTWGHLMRSKQLDGFDVVNHIPEYIQLPNFIVILLVLSGIHVISIMLLCVEIARYRYKSSIEFRSCSGLW</sequence>
<gene>
    <name evidence="3" type="ORF">ODALV1_LOCUS19241</name>
</gene>
<proteinExistence type="predicted"/>
<evidence type="ECO:0000313" key="3">
    <source>
        <dbReference type="EMBL" id="CAL8121146.1"/>
    </source>
</evidence>
<keyword evidence="1" id="KW-0472">Membrane</keyword>
<dbReference type="EMBL" id="CAXLJM020000065">
    <property type="protein sequence ID" value="CAL8121146.1"/>
    <property type="molecule type" value="Genomic_DNA"/>
</dbReference>
<keyword evidence="1" id="KW-0812">Transmembrane</keyword>
<accession>A0ABP1R6C9</accession>
<evidence type="ECO:0000256" key="2">
    <source>
        <dbReference type="SAM" id="SignalP"/>
    </source>
</evidence>
<evidence type="ECO:0000313" key="4">
    <source>
        <dbReference type="Proteomes" id="UP001642540"/>
    </source>
</evidence>
<evidence type="ECO:0000256" key="1">
    <source>
        <dbReference type="SAM" id="Phobius"/>
    </source>
</evidence>
<name>A0ABP1R6C9_9HEXA</name>
<keyword evidence="1" id="KW-1133">Transmembrane helix</keyword>
<reference evidence="3 4" key="1">
    <citation type="submission" date="2024-08" db="EMBL/GenBank/DDBJ databases">
        <authorList>
            <person name="Cucini C."/>
            <person name="Frati F."/>
        </authorList>
    </citation>
    <scope>NUCLEOTIDE SEQUENCE [LARGE SCALE GENOMIC DNA]</scope>
</reference>